<dbReference type="STRING" id="626887.J057_11816"/>
<evidence type="ECO:0000313" key="3">
    <source>
        <dbReference type="Proteomes" id="UP000013165"/>
    </source>
</evidence>
<gene>
    <name evidence="2" type="ORF">J057_11816</name>
</gene>
<proteinExistence type="predicted"/>
<keyword evidence="1" id="KW-1133">Transmembrane helix</keyword>
<name>N6X4N4_9GAMM</name>
<accession>N6X4N4</accession>
<comment type="caution">
    <text evidence="2">The sequence shown here is derived from an EMBL/GenBank/DDBJ whole genome shotgun (WGS) entry which is preliminary data.</text>
</comment>
<keyword evidence="3" id="KW-1185">Reference proteome</keyword>
<keyword evidence="1" id="KW-0812">Transmembrane</keyword>
<organism evidence="2 3">
    <name type="scientific">Marinobacter nanhaiticus D15-8W</name>
    <dbReference type="NCBI Taxonomy" id="626887"/>
    <lineage>
        <taxon>Bacteria</taxon>
        <taxon>Pseudomonadati</taxon>
        <taxon>Pseudomonadota</taxon>
        <taxon>Gammaproteobacteria</taxon>
        <taxon>Pseudomonadales</taxon>
        <taxon>Marinobacteraceae</taxon>
        <taxon>Marinobacter</taxon>
    </lineage>
</organism>
<dbReference type="EMBL" id="APLQ01000011">
    <property type="protein sequence ID" value="ENO16038.1"/>
    <property type="molecule type" value="Genomic_DNA"/>
</dbReference>
<reference evidence="2 3" key="1">
    <citation type="journal article" date="2013" name="Genome Announc.">
        <title>Genome Sequence of the Polycyclic Aromatic Hydrocarbon-Degrading Bacterium Strain Marinobacter nanhaiticus D15-8WT.</title>
        <authorList>
            <person name="Cui Z."/>
            <person name="Gao W."/>
            <person name="Li Q."/>
            <person name="Xu G."/>
            <person name="Zheng L."/>
        </authorList>
    </citation>
    <scope>NUCLEOTIDE SEQUENCE [LARGE SCALE GENOMIC DNA]</scope>
    <source>
        <strain evidence="2 3">D15-8W</strain>
    </source>
</reference>
<dbReference type="Proteomes" id="UP000013165">
    <property type="component" value="Unassembled WGS sequence"/>
</dbReference>
<feature type="transmembrane region" description="Helical" evidence="1">
    <location>
        <begin position="31"/>
        <end position="53"/>
    </location>
</feature>
<evidence type="ECO:0000313" key="2">
    <source>
        <dbReference type="EMBL" id="ENO16038.1"/>
    </source>
</evidence>
<protein>
    <submittedName>
        <fullName evidence="2">Uncharacterized protein</fullName>
    </submittedName>
</protein>
<feature type="transmembrane region" description="Helical" evidence="1">
    <location>
        <begin position="60"/>
        <end position="79"/>
    </location>
</feature>
<dbReference type="AlphaFoldDB" id="N6X4N4"/>
<keyword evidence="1" id="KW-0472">Membrane</keyword>
<sequence length="158" mass="16852">MPVTATSTILRLRLHSVAAHAGGVNFLKRSVPIVMLLDIVQIVFGLGLIYLLWSAIIWKEWSFLIGIAALFVVPISVILISSYPIPGFGIIYVIWFVILFGSRDKGLKEDEAVPTVGGVAIKAAQYAFVTVLIAGAISLLFSGGASDGGCSRATPQFC</sequence>
<feature type="transmembrane region" description="Helical" evidence="1">
    <location>
        <begin position="123"/>
        <end position="141"/>
    </location>
</feature>
<dbReference type="HOGENOM" id="CLU_1667290_0_0_6"/>
<evidence type="ECO:0000256" key="1">
    <source>
        <dbReference type="SAM" id="Phobius"/>
    </source>
</evidence>
<feature type="transmembrane region" description="Helical" evidence="1">
    <location>
        <begin position="85"/>
        <end position="102"/>
    </location>
</feature>